<feature type="domain" description="RING-type" evidence="9">
    <location>
        <begin position="542"/>
        <end position="593"/>
    </location>
</feature>
<evidence type="ECO:0000256" key="1">
    <source>
        <dbReference type="ARBA" id="ARBA00004906"/>
    </source>
</evidence>
<evidence type="ECO:0000256" key="8">
    <source>
        <dbReference type="PROSITE-ProRule" id="PRU00723"/>
    </source>
</evidence>
<evidence type="ECO:0000259" key="10">
    <source>
        <dbReference type="PROSITE" id="PS50103"/>
    </source>
</evidence>
<dbReference type="InterPro" id="IPR002867">
    <property type="entry name" value="IBR_dom"/>
</dbReference>
<dbReference type="Proteomes" id="UP000799778">
    <property type="component" value="Unassembled WGS sequence"/>
</dbReference>
<dbReference type="GO" id="GO:0043161">
    <property type="term" value="P:proteasome-mediated ubiquitin-dependent protein catabolic process"/>
    <property type="evidence" value="ECO:0007669"/>
    <property type="project" value="TreeGrafter"/>
</dbReference>
<evidence type="ECO:0000256" key="7">
    <source>
        <dbReference type="ARBA" id="ARBA00022833"/>
    </source>
</evidence>
<organism evidence="12 13">
    <name type="scientific">Aaosphaeria arxii CBS 175.79</name>
    <dbReference type="NCBI Taxonomy" id="1450172"/>
    <lineage>
        <taxon>Eukaryota</taxon>
        <taxon>Fungi</taxon>
        <taxon>Dikarya</taxon>
        <taxon>Ascomycota</taxon>
        <taxon>Pezizomycotina</taxon>
        <taxon>Dothideomycetes</taxon>
        <taxon>Pleosporomycetidae</taxon>
        <taxon>Pleosporales</taxon>
        <taxon>Pleosporales incertae sedis</taxon>
        <taxon>Aaosphaeria</taxon>
    </lineage>
</organism>
<dbReference type="GO" id="GO:0004842">
    <property type="term" value="F:ubiquitin-protein transferase activity"/>
    <property type="evidence" value="ECO:0007669"/>
    <property type="project" value="TreeGrafter"/>
</dbReference>
<dbReference type="Pfam" id="PF01485">
    <property type="entry name" value="IBR"/>
    <property type="match status" value="1"/>
</dbReference>
<dbReference type="Pfam" id="PF18044">
    <property type="entry name" value="zf-CCCH_4"/>
    <property type="match status" value="1"/>
</dbReference>
<proteinExistence type="predicted"/>
<dbReference type="InterPro" id="IPR013083">
    <property type="entry name" value="Znf_RING/FYVE/PHD"/>
</dbReference>
<protein>
    <recommendedName>
        <fullName evidence="14">Ariadne RING finger</fullName>
    </recommendedName>
</protein>
<evidence type="ECO:0000256" key="4">
    <source>
        <dbReference type="ARBA" id="ARBA00022737"/>
    </source>
</evidence>
<dbReference type="GO" id="GO:0043130">
    <property type="term" value="F:ubiquitin binding"/>
    <property type="evidence" value="ECO:0007669"/>
    <property type="project" value="TreeGrafter"/>
</dbReference>
<dbReference type="InterPro" id="IPR041367">
    <property type="entry name" value="Znf-CCCH_4"/>
</dbReference>
<evidence type="ECO:0000256" key="2">
    <source>
        <dbReference type="ARBA" id="ARBA00022679"/>
    </source>
</evidence>
<dbReference type="InterPro" id="IPR001841">
    <property type="entry name" value="Znf_RING"/>
</dbReference>
<dbReference type="Gene3D" id="1.20.120.1350">
    <property type="entry name" value="Pneumovirus matrix protein 2 (M2), zinc-binding domain"/>
    <property type="match status" value="1"/>
</dbReference>
<evidence type="ECO:0000313" key="13">
    <source>
        <dbReference type="Proteomes" id="UP000799778"/>
    </source>
</evidence>
<gene>
    <name evidence="12" type="ORF">BU24DRAFT_469808</name>
</gene>
<dbReference type="SUPFAM" id="SSF90229">
    <property type="entry name" value="CCCH zinc finger"/>
    <property type="match status" value="1"/>
</dbReference>
<evidence type="ECO:0000313" key="12">
    <source>
        <dbReference type="EMBL" id="KAF2021037.1"/>
    </source>
</evidence>
<dbReference type="PROSITE" id="PS50103">
    <property type="entry name" value="ZF_C3H1"/>
    <property type="match status" value="1"/>
</dbReference>
<accession>A0A6A5Y7Q2</accession>
<dbReference type="SUPFAM" id="SSF57850">
    <property type="entry name" value="RING/U-box"/>
    <property type="match status" value="2"/>
</dbReference>
<feature type="zinc finger region" description="C3H1-type" evidence="8">
    <location>
        <begin position="1"/>
        <end position="25"/>
    </location>
</feature>
<dbReference type="Gene3D" id="3.30.40.10">
    <property type="entry name" value="Zinc/RING finger domain, C3HC4 (zinc finger)"/>
    <property type="match status" value="1"/>
</dbReference>
<dbReference type="InterPro" id="IPR051628">
    <property type="entry name" value="LUBAC_E3_Ligases"/>
</dbReference>
<dbReference type="InterPro" id="IPR036855">
    <property type="entry name" value="Znf_CCCH_sf"/>
</dbReference>
<dbReference type="PANTHER" id="PTHR22770">
    <property type="entry name" value="UBIQUITIN CONJUGATING ENZYME 7 INTERACTING PROTEIN-RELATED"/>
    <property type="match status" value="1"/>
</dbReference>
<dbReference type="CDD" id="cd22585">
    <property type="entry name" value="Rcat_RBR_DEAH12-like"/>
    <property type="match status" value="1"/>
</dbReference>
<dbReference type="RefSeq" id="XP_033389376.1">
    <property type="nucleotide sequence ID" value="XM_033532637.1"/>
</dbReference>
<keyword evidence="3 8" id="KW-0479">Metal-binding</keyword>
<name>A0A6A5Y7Q2_9PLEO</name>
<keyword evidence="5 8" id="KW-0863">Zinc-finger</keyword>
<dbReference type="InterPro" id="IPR000571">
    <property type="entry name" value="Znf_CCCH"/>
</dbReference>
<dbReference type="GO" id="GO:0097039">
    <property type="term" value="P:protein linear polyubiquitination"/>
    <property type="evidence" value="ECO:0007669"/>
    <property type="project" value="TreeGrafter"/>
</dbReference>
<dbReference type="Gene3D" id="1.20.120.1750">
    <property type="match status" value="1"/>
</dbReference>
<evidence type="ECO:0000256" key="6">
    <source>
        <dbReference type="ARBA" id="ARBA00022786"/>
    </source>
</evidence>
<keyword evidence="6" id="KW-0833">Ubl conjugation pathway</keyword>
<dbReference type="InterPro" id="IPR044066">
    <property type="entry name" value="TRIAD_supradom"/>
</dbReference>
<evidence type="ECO:0000256" key="3">
    <source>
        <dbReference type="ARBA" id="ARBA00022723"/>
    </source>
</evidence>
<keyword evidence="4" id="KW-0677">Repeat</keyword>
<dbReference type="PROSITE" id="PS51873">
    <property type="entry name" value="TRIAD"/>
    <property type="match status" value="1"/>
</dbReference>
<sequence length="761" mass="84705">MRPCKFFALGTCRNGNNCTYDHETTTSTQNHFGPQDQVNDDDFVRDLLGASVYFNEFGQILKVSFPTDYSLACITGLAPGVTPETIVDILRGLGFNVDVSCVRISKDTALSETKATVKVEDPSFAQELSTRTKNQGSTLSAVPVAIDTRRTNCRKVHISWHKATRSVWLNFGNGEIAARVGRKFNEGRYKCLDQLVKSSTRRSSQGRGYSHNPVAWTVTLSDVFGDATTKDVESAIISQHDKPRHVEMGSISYRASDGEVSVEVRSQLEEHGPLESFHLASSSKGKRVKATAWFQDEADARSACSLNNAPLDILRKGKLTVTPIQTAKVKVVTKVYFALKSRIDEESKTWKERHLAFHVYHDSAKRFTTLKIEGDNPKDVANTRKILDRIVSGAVLMDGENVVWSSALSSNGSTYENVKSIEKELNIALIRDKPKRQVRFYGSPEKFEQAVCRISDMLKDEPSMSYEVDLKPHQFAWAIHSGFKSIEQALGKNVAVFNVVLRRIAINGTQQQYETALSIMHDKRPLSTRPPSDAPSKPEGDCPICFCEAESPIQTSCKHTYCLECFEECCKSAASTSNHDFAIRCQGDEGTCPTVFPLRELKDHLSSSVFETVLECSFKGYIQRHPDAFHYCSTPDCGYIYRCTAPGSKPPPAYTCPNCFEPLCTSCHARHGDYTCAEYKDMQSGGYEALEKLKRELNIKDCPKCTTPMEKTEGCNHMTCGGCRAHICWVCMAVFETSGDCYGHMNRKHGGIGLGLEGFMD</sequence>
<keyword evidence="13" id="KW-1185">Reference proteome</keyword>
<dbReference type="PROSITE" id="PS50089">
    <property type="entry name" value="ZF_RING_2"/>
    <property type="match status" value="1"/>
</dbReference>
<comment type="pathway">
    <text evidence="1">Protein modification; protein ubiquitination.</text>
</comment>
<dbReference type="AlphaFoldDB" id="A0A6A5Y7Q2"/>
<dbReference type="CDD" id="cd16449">
    <property type="entry name" value="RING-HC"/>
    <property type="match status" value="1"/>
</dbReference>
<feature type="domain" description="C3H1-type" evidence="10">
    <location>
        <begin position="1"/>
        <end position="25"/>
    </location>
</feature>
<keyword evidence="2" id="KW-0808">Transferase</keyword>
<dbReference type="Pfam" id="PF22191">
    <property type="entry name" value="IBR_1"/>
    <property type="match status" value="1"/>
</dbReference>
<dbReference type="OrthoDB" id="10009520at2759"/>
<feature type="domain" description="RING-type" evidence="11">
    <location>
        <begin position="538"/>
        <end position="748"/>
    </location>
</feature>
<dbReference type="GO" id="GO:0008270">
    <property type="term" value="F:zinc ion binding"/>
    <property type="evidence" value="ECO:0007669"/>
    <property type="project" value="UniProtKB-KW"/>
</dbReference>
<dbReference type="PANTHER" id="PTHR22770:SF13">
    <property type="entry name" value="RING-TYPE DOMAIN-CONTAINING PROTEIN"/>
    <property type="match status" value="1"/>
</dbReference>
<dbReference type="GeneID" id="54290034"/>
<evidence type="ECO:0000259" key="9">
    <source>
        <dbReference type="PROSITE" id="PS50089"/>
    </source>
</evidence>
<evidence type="ECO:0000259" key="11">
    <source>
        <dbReference type="PROSITE" id="PS51873"/>
    </source>
</evidence>
<dbReference type="CDD" id="cd20335">
    <property type="entry name" value="BRcat_RBR"/>
    <property type="match status" value="1"/>
</dbReference>
<keyword evidence="7 8" id="KW-0862">Zinc</keyword>
<evidence type="ECO:0008006" key="14">
    <source>
        <dbReference type="Google" id="ProtNLM"/>
    </source>
</evidence>
<dbReference type="GO" id="GO:0000151">
    <property type="term" value="C:ubiquitin ligase complex"/>
    <property type="evidence" value="ECO:0007669"/>
    <property type="project" value="TreeGrafter"/>
</dbReference>
<dbReference type="EMBL" id="ML978066">
    <property type="protein sequence ID" value="KAF2021037.1"/>
    <property type="molecule type" value="Genomic_DNA"/>
</dbReference>
<evidence type="ECO:0000256" key="5">
    <source>
        <dbReference type="ARBA" id="ARBA00022771"/>
    </source>
</evidence>
<reference evidence="12" key="1">
    <citation type="journal article" date="2020" name="Stud. Mycol.">
        <title>101 Dothideomycetes genomes: a test case for predicting lifestyles and emergence of pathogens.</title>
        <authorList>
            <person name="Haridas S."/>
            <person name="Albert R."/>
            <person name="Binder M."/>
            <person name="Bloem J."/>
            <person name="Labutti K."/>
            <person name="Salamov A."/>
            <person name="Andreopoulos B."/>
            <person name="Baker S."/>
            <person name="Barry K."/>
            <person name="Bills G."/>
            <person name="Bluhm B."/>
            <person name="Cannon C."/>
            <person name="Castanera R."/>
            <person name="Culley D."/>
            <person name="Daum C."/>
            <person name="Ezra D."/>
            <person name="Gonzalez J."/>
            <person name="Henrissat B."/>
            <person name="Kuo A."/>
            <person name="Liang C."/>
            <person name="Lipzen A."/>
            <person name="Lutzoni F."/>
            <person name="Magnuson J."/>
            <person name="Mondo S."/>
            <person name="Nolan M."/>
            <person name="Ohm R."/>
            <person name="Pangilinan J."/>
            <person name="Park H.-J."/>
            <person name="Ramirez L."/>
            <person name="Alfaro M."/>
            <person name="Sun H."/>
            <person name="Tritt A."/>
            <person name="Yoshinaga Y."/>
            <person name="Zwiers L.-H."/>
            <person name="Turgeon B."/>
            <person name="Goodwin S."/>
            <person name="Spatafora J."/>
            <person name="Crous P."/>
            <person name="Grigoriev I."/>
        </authorList>
    </citation>
    <scope>NUCLEOTIDE SEQUENCE</scope>
    <source>
        <strain evidence="12">CBS 175.79</strain>
    </source>
</reference>